<dbReference type="PROSITE" id="PS50082">
    <property type="entry name" value="WD_REPEATS_2"/>
    <property type="match status" value="2"/>
</dbReference>
<protein>
    <submittedName>
        <fullName evidence="5">F-box/WD repeat-containing protein 5 isoform X1</fullName>
    </submittedName>
</protein>
<dbReference type="InterPro" id="IPR015943">
    <property type="entry name" value="WD40/YVTN_repeat-like_dom_sf"/>
</dbReference>
<dbReference type="InterPro" id="IPR042508">
    <property type="entry name" value="FBXW5"/>
</dbReference>
<dbReference type="InterPro" id="IPR001680">
    <property type="entry name" value="WD40_rpt"/>
</dbReference>
<dbReference type="SUPFAM" id="SSF81383">
    <property type="entry name" value="F-box domain"/>
    <property type="match status" value="1"/>
</dbReference>
<dbReference type="GO" id="GO:0080008">
    <property type="term" value="C:Cul4-RING E3 ubiquitin ligase complex"/>
    <property type="evidence" value="ECO:0007669"/>
    <property type="project" value="InterPro"/>
</dbReference>
<dbReference type="Gene3D" id="1.20.1280.50">
    <property type="match status" value="1"/>
</dbReference>
<dbReference type="Gene3D" id="2.130.10.10">
    <property type="entry name" value="YVTN repeat-like/Quinoprotein amine dehydrogenase"/>
    <property type="match status" value="2"/>
</dbReference>
<proteinExistence type="predicted"/>
<dbReference type="RefSeq" id="XP_052130091.1">
    <property type="nucleotide sequence ID" value="XM_052274131.1"/>
</dbReference>
<evidence type="ECO:0000259" key="3">
    <source>
        <dbReference type="PROSITE" id="PS50181"/>
    </source>
</evidence>
<dbReference type="CTD" id="33854"/>
<feature type="repeat" description="WD" evidence="1">
    <location>
        <begin position="140"/>
        <end position="172"/>
    </location>
</feature>
<dbReference type="Pfam" id="PF00400">
    <property type="entry name" value="WD40"/>
    <property type="match status" value="2"/>
</dbReference>
<evidence type="ECO:0000313" key="4">
    <source>
        <dbReference type="Proteomes" id="UP000504606"/>
    </source>
</evidence>
<feature type="region of interest" description="Disordered" evidence="2">
    <location>
        <begin position="321"/>
        <end position="348"/>
    </location>
</feature>
<organism evidence="4 5">
    <name type="scientific">Frankliniella occidentalis</name>
    <name type="common">Western flower thrips</name>
    <name type="synonym">Euthrips occidentalis</name>
    <dbReference type="NCBI Taxonomy" id="133901"/>
    <lineage>
        <taxon>Eukaryota</taxon>
        <taxon>Metazoa</taxon>
        <taxon>Ecdysozoa</taxon>
        <taxon>Arthropoda</taxon>
        <taxon>Hexapoda</taxon>
        <taxon>Insecta</taxon>
        <taxon>Pterygota</taxon>
        <taxon>Neoptera</taxon>
        <taxon>Paraneoptera</taxon>
        <taxon>Thysanoptera</taxon>
        <taxon>Terebrantia</taxon>
        <taxon>Thripoidea</taxon>
        <taxon>Thripidae</taxon>
        <taxon>Frankliniella</taxon>
    </lineage>
</organism>
<feature type="compositionally biased region" description="Basic and acidic residues" evidence="2">
    <location>
        <begin position="329"/>
        <end position="348"/>
    </location>
</feature>
<keyword evidence="4" id="KW-1185">Reference proteome</keyword>
<feature type="domain" description="F-box" evidence="3">
    <location>
        <begin position="56"/>
        <end position="102"/>
    </location>
</feature>
<dbReference type="GO" id="GO:0016567">
    <property type="term" value="P:protein ubiquitination"/>
    <property type="evidence" value="ECO:0007669"/>
    <property type="project" value="InterPro"/>
</dbReference>
<evidence type="ECO:0000256" key="1">
    <source>
        <dbReference type="PROSITE-ProRule" id="PRU00221"/>
    </source>
</evidence>
<dbReference type="InterPro" id="IPR001810">
    <property type="entry name" value="F-box_dom"/>
</dbReference>
<accession>A0A9C6XTM2</accession>
<keyword evidence="1" id="KW-0853">WD repeat</keyword>
<dbReference type="PANTHER" id="PTHR20995:SF17">
    <property type="entry name" value="F-BOX_WD REPEAT-CONTAINING PROTEIN 5"/>
    <property type="match status" value="1"/>
</dbReference>
<dbReference type="PROSITE" id="PS50294">
    <property type="entry name" value="WD_REPEATS_REGION"/>
    <property type="match status" value="2"/>
</dbReference>
<dbReference type="AlphaFoldDB" id="A0A9C6XTM2"/>
<gene>
    <name evidence="5" type="primary">LOC113212134</name>
</gene>
<dbReference type="SUPFAM" id="SSF50978">
    <property type="entry name" value="WD40 repeat-like"/>
    <property type="match status" value="1"/>
</dbReference>
<dbReference type="InterPro" id="IPR036322">
    <property type="entry name" value="WD40_repeat_dom_sf"/>
</dbReference>
<feature type="repeat" description="WD" evidence="1">
    <location>
        <begin position="600"/>
        <end position="632"/>
    </location>
</feature>
<dbReference type="SMART" id="SM00320">
    <property type="entry name" value="WD40"/>
    <property type="match status" value="3"/>
</dbReference>
<dbReference type="OrthoDB" id="192402at2759"/>
<dbReference type="GeneID" id="113212134"/>
<sequence length="689" mass="78397">MLCSLHIASAGVTMTDNQDLMKTNNFQRKMSPEEVDAAGLDADSISFVEHRKRLLANSWYHIPKPLLLNIFQYLSAPELTSAGLTCSTWHQTSTDDLLWRALIRKDFGVKPSTGIQGQTFWYSEYKRLSYHVPHYQTSELKKHTDQVLHVSFAHNGTMFATCSKDGYVVVWNAQHPVAIKYQRDMTKFCWKFTHFSQFNQSDTLLLVSGVHFGLPQSTSGEIAVFSLGDDLELQCRVLMKPYDICGAWYSDQHFLSGDVHRLGHLESQSVLWLNKASQETASEHIPIMNQMFRFYNCNGSSVRAAMFAYCSVLDHGDSQTLCDSSQTSSRERSPNHSEDDKSNYESREFSDSLYDIQGTSKRICGSECGPGTEDFEPCANEIQVTERCSDDESDISELSETSVETEFSEEDELCVQEDKFLIFTTGSNTYSPHQIGIKRIKPISFPRRMDPGLPFRERIANLNREYQPPNENPNEAQNANAEGTDYDEVDHLIDLHGHIIGMGLSPDHRYLYVNARPWPPGYVVENPMMPPPCAQEIDIHVIDLGEMKEVGKVLRSHIAYTPFNECFFIALDVCNEFVASGAEDKHGYLWDRKYEICLNKYPHQDVVNCVAFNPRDSEMLVTVSDDCTVKVWHSKNRSKELGFDTKSLSTAHEVRSNCCGHRSTMSSVRRPANAEMKRLISRFPVQFGW</sequence>
<evidence type="ECO:0000313" key="5">
    <source>
        <dbReference type="RefSeq" id="XP_052130091.1"/>
    </source>
</evidence>
<evidence type="ECO:0000256" key="2">
    <source>
        <dbReference type="SAM" id="MobiDB-lite"/>
    </source>
</evidence>
<dbReference type="Proteomes" id="UP000504606">
    <property type="component" value="Unplaced"/>
</dbReference>
<dbReference type="PROSITE" id="PS50181">
    <property type="entry name" value="FBOX"/>
    <property type="match status" value="1"/>
</dbReference>
<reference evidence="5" key="1">
    <citation type="submission" date="2025-08" db="UniProtKB">
        <authorList>
            <consortium name="RefSeq"/>
        </authorList>
    </citation>
    <scope>IDENTIFICATION</scope>
    <source>
        <tissue evidence="5">Whole organism</tissue>
    </source>
</reference>
<dbReference type="GO" id="GO:0019005">
    <property type="term" value="C:SCF ubiquitin ligase complex"/>
    <property type="evidence" value="ECO:0007669"/>
    <property type="project" value="InterPro"/>
</dbReference>
<dbReference type="InterPro" id="IPR036047">
    <property type="entry name" value="F-box-like_dom_sf"/>
</dbReference>
<name>A0A9C6XTM2_FRAOC</name>
<dbReference type="Pfam" id="PF12937">
    <property type="entry name" value="F-box-like"/>
    <property type="match status" value="1"/>
</dbReference>
<dbReference type="PANTHER" id="PTHR20995">
    <property type="entry name" value="F-BOX/WD REPEAT-CONTAINING PROTEIN 5"/>
    <property type="match status" value="1"/>
</dbReference>